<reference evidence="1" key="1">
    <citation type="submission" date="2015-01" db="EMBL/GenBank/DDBJ databases">
        <title>Transcriptome Assembly of Fopius arisanus.</title>
        <authorList>
            <person name="Geib S."/>
        </authorList>
    </citation>
    <scope>NUCLEOTIDE SEQUENCE</scope>
</reference>
<dbReference type="EMBL" id="GBYB01002600">
    <property type="protein sequence ID" value="JAG72367.1"/>
    <property type="molecule type" value="Transcribed_RNA"/>
</dbReference>
<dbReference type="AlphaFoldDB" id="A0A0C9R3U6"/>
<organism evidence="1">
    <name type="scientific">Fopius arisanus</name>
    <dbReference type="NCBI Taxonomy" id="64838"/>
    <lineage>
        <taxon>Eukaryota</taxon>
        <taxon>Metazoa</taxon>
        <taxon>Ecdysozoa</taxon>
        <taxon>Arthropoda</taxon>
        <taxon>Hexapoda</taxon>
        <taxon>Insecta</taxon>
        <taxon>Pterygota</taxon>
        <taxon>Neoptera</taxon>
        <taxon>Endopterygota</taxon>
        <taxon>Hymenoptera</taxon>
        <taxon>Apocrita</taxon>
        <taxon>Ichneumonoidea</taxon>
        <taxon>Braconidae</taxon>
        <taxon>Opiinae</taxon>
        <taxon>Fopius</taxon>
    </lineage>
</organism>
<proteinExistence type="predicted"/>
<sequence>MFIKFADTKGKVADGKDSIQPLSLGSALFEDDGIFIVDRHPTQETSQVTADAIISIIKYAVTEMVRKKAPSDETLDVYLPRIHPDMFQEALTQKSIVDISPIVRLHYL</sequence>
<evidence type="ECO:0000313" key="1">
    <source>
        <dbReference type="EMBL" id="JAG72367.1"/>
    </source>
</evidence>
<name>A0A0C9R3U6_9HYME</name>
<accession>A0A0C9R3U6</accession>
<gene>
    <name evidence="1" type="primary">GPRC5C</name>
    <name evidence="1" type="ORF">g.14334</name>
</gene>
<protein>
    <submittedName>
        <fullName evidence="1">GPRC5C protein</fullName>
    </submittedName>
</protein>